<dbReference type="SMART" id="SM00360">
    <property type="entry name" value="RRM"/>
    <property type="match status" value="1"/>
</dbReference>
<sequence length="109" mass="12480">MFRQTPCEIHNAQRRRKLRTSFVQRTILASTNGFRIYVTNLNNSISRDDVAEIFASVARVIAATVFVSGDGQHEAEVVFTEERHAQEAVRVFDMCTLDDTPMRVKILHK</sequence>
<dbReference type="GO" id="GO:0003723">
    <property type="term" value="F:RNA binding"/>
    <property type="evidence" value="ECO:0007669"/>
    <property type="project" value="InterPro"/>
</dbReference>
<organism evidence="2">
    <name type="scientific">viral metagenome</name>
    <dbReference type="NCBI Taxonomy" id="1070528"/>
    <lineage>
        <taxon>unclassified sequences</taxon>
        <taxon>metagenomes</taxon>
        <taxon>organismal metagenomes</taxon>
    </lineage>
</organism>
<dbReference type="SUPFAM" id="SSF54928">
    <property type="entry name" value="RNA-binding domain, RBD"/>
    <property type="match status" value="1"/>
</dbReference>
<dbReference type="PROSITE" id="PS50102">
    <property type="entry name" value="RRM"/>
    <property type="match status" value="1"/>
</dbReference>
<dbReference type="InterPro" id="IPR012677">
    <property type="entry name" value="Nucleotide-bd_a/b_plait_sf"/>
</dbReference>
<accession>A0A6C0KAV2</accession>
<dbReference type="InterPro" id="IPR000504">
    <property type="entry name" value="RRM_dom"/>
</dbReference>
<dbReference type="EMBL" id="MN740839">
    <property type="protein sequence ID" value="QHU14301.1"/>
    <property type="molecule type" value="Genomic_DNA"/>
</dbReference>
<feature type="domain" description="RRM" evidence="1">
    <location>
        <begin position="34"/>
        <end position="109"/>
    </location>
</feature>
<dbReference type="InterPro" id="IPR035979">
    <property type="entry name" value="RBD_domain_sf"/>
</dbReference>
<dbReference type="AlphaFoldDB" id="A0A6C0KAV2"/>
<name>A0A6C0KAV2_9ZZZZ</name>
<proteinExistence type="predicted"/>
<reference evidence="2" key="1">
    <citation type="journal article" date="2020" name="Nature">
        <title>Giant virus diversity and host interactions through global metagenomics.</title>
        <authorList>
            <person name="Schulz F."/>
            <person name="Roux S."/>
            <person name="Paez-Espino D."/>
            <person name="Jungbluth S."/>
            <person name="Walsh D.A."/>
            <person name="Denef V.J."/>
            <person name="McMahon K.D."/>
            <person name="Konstantinidis K.T."/>
            <person name="Eloe-Fadrosh E.A."/>
            <person name="Kyrpides N.C."/>
            <person name="Woyke T."/>
        </authorList>
    </citation>
    <scope>NUCLEOTIDE SEQUENCE</scope>
    <source>
        <strain evidence="2">GVMAG-S-1102113-118</strain>
    </source>
</reference>
<protein>
    <recommendedName>
        <fullName evidence="1">RRM domain-containing protein</fullName>
    </recommendedName>
</protein>
<dbReference type="Pfam" id="PF00076">
    <property type="entry name" value="RRM_1"/>
    <property type="match status" value="1"/>
</dbReference>
<dbReference type="Gene3D" id="3.30.70.330">
    <property type="match status" value="1"/>
</dbReference>
<evidence type="ECO:0000259" key="1">
    <source>
        <dbReference type="PROSITE" id="PS50102"/>
    </source>
</evidence>
<evidence type="ECO:0000313" key="2">
    <source>
        <dbReference type="EMBL" id="QHU14301.1"/>
    </source>
</evidence>